<gene>
    <name evidence="1" type="ORF">D6C90_08294</name>
</gene>
<evidence type="ECO:0000313" key="2">
    <source>
        <dbReference type="Proteomes" id="UP000310121"/>
    </source>
</evidence>
<evidence type="ECO:0000313" key="1">
    <source>
        <dbReference type="EMBL" id="THZ33530.1"/>
    </source>
</evidence>
<name>A0A4S9U629_AURPU</name>
<accession>A0A4S9U629</accession>
<proteinExistence type="predicted"/>
<organism evidence="1 2">
    <name type="scientific">Aureobasidium pullulans</name>
    <name type="common">Black yeast</name>
    <name type="synonym">Pullularia pullulans</name>
    <dbReference type="NCBI Taxonomy" id="5580"/>
    <lineage>
        <taxon>Eukaryota</taxon>
        <taxon>Fungi</taxon>
        <taxon>Dikarya</taxon>
        <taxon>Ascomycota</taxon>
        <taxon>Pezizomycotina</taxon>
        <taxon>Dothideomycetes</taxon>
        <taxon>Dothideomycetidae</taxon>
        <taxon>Dothideales</taxon>
        <taxon>Saccotheciaceae</taxon>
        <taxon>Aureobasidium</taxon>
    </lineage>
</organism>
<dbReference type="EMBL" id="QZBN01001118">
    <property type="protein sequence ID" value="THZ33530.1"/>
    <property type="molecule type" value="Genomic_DNA"/>
</dbReference>
<dbReference type="AlphaFoldDB" id="A0A4S9U629"/>
<protein>
    <submittedName>
        <fullName evidence="1">Uncharacterized protein</fullName>
    </submittedName>
</protein>
<reference evidence="1 2" key="1">
    <citation type="submission" date="2018-10" db="EMBL/GenBank/DDBJ databases">
        <title>Fifty Aureobasidium pullulans genomes reveal a recombining polyextremotolerant generalist.</title>
        <authorList>
            <person name="Gostincar C."/>
            <person name="Turk M."/>
            <person name="Zajc J."/>
            <person name="Gunde-Cimerman N."/>
        </authorList>
    </citation>
    <scope>NUCLEOTIDE SEQUENCE [LARGE SCALE GENOMIC DNA]</scope>
    <source>
        <strain evidence="1 2">EXF-3844</strain>
    </source>
</reference>
<dbReference type="Proteomes" id="UP000310121">
    <property type="component" value="Unassembled WGS sequence"/>
</dbReference>
<sequence length="432" mass="48564">MQELFGHVMEGSIAQRETLNLLLGATWQIVSKSVCLRADRSLRRYATEPKFPFWRYEEKCGKLNTVVQRQHSQDPDLALQPPHRLINSPKGDRSIDQELFEIPQTLHTLYTGHRTAPVSYMYYSLLDTVYATKLILEQFSSVVNSFVAVSNWTELCDIAAVARQKEQRLAAIGNMRSLARFLRLAKAKAKIKARKPCIGVPCQTCQRKDLVCSHYDGPVLGAHQDWEDSGRQGPQPRFASVREPEEVIAEELEQLAITEEESIIMPDTAAEINEATAASVTRADMDMAVFCHKADEQKIVSGMWSEAVQQRHLREKREKEGRETEAIRLAEANAGYPRAVTTAVLEANAVEALINALSVEATPDVKTTVHFDRWQEATYEQQVRRTFAGSKDHSYLRINHSASTRMASVLVHAVMLVGTSGVECLLDQILSE</sequence>
<comment type="caution">
    <text evidence="1">The sequence shown here is derived from an EMBL/GenBank/DDBJ whole genome shotgun (WGS) entry which is preliminary data.</text>
</comment>